<dbReference type="Gene3D" id="1.10.600.10">
    <property type="entry name" value="Farnesyl Diphosphate Synthase"/>
    <property type="match status" value="1"/>
</dbReference>
<dbReference type="SUPFAM" id="SSF48576">
    <property type="entry name" value="Terpenoid synthases"/>
    <property type="match status" value="1"/>
</dbReference>
<protein>
    <recommendedName>
        <fullName evidence="6">Terpene synthase</fullName>
        <ecNumber evidence="6">4.2.3.-</ecNumber>
    </recommendedName>
</protein>
<proteinExistence type="inferred from homology"/>
<evidence type="ECO:0000313" key="7">
    <source>
        <dbReference type="EMBL" id="RXW24292.1"/>
    </source>
</evidence>
<dbReference type="EMBL" id="SDEE01000022">
    <property type="protein sequence ID" value="RXW24292.1"/>
    <property type="molecule type" value="Genomic_DNA"/>
</dbReference>
<evidence type="ECO:0000256" key="2">
    <source>
        <dbReference type="ARBA" id="ARBA00006333"/>
    </source>
</evidence>
<keyword evidence="4 6" id="KW-0460">Magnesium</keyword>
<comment type="caution">
    <text evidence="7">The sequence shown here is derived from an EMBL/GenBank/DDBJ whole genome shotgun (WGS) entry which is preliminary data.</text>
</comment>
<dbReference type="PANTHER" id="PTHR35201">
    <property type="entry name" value="TERPENE SYNTHASE"/>
    <property type="match status" value="1"/>
</dbReference>
<comment type="cofactor">
    <cofactor evidence="1 6">
        <name>Mg(2+)</name>
        <dbReference type="ChEBI" id="CHEBI:18420"/>
    </cofactor>
</comment>
<dbReference type="EC" id="4.2.3.-" evidence="6"/>
<dbReference type="Proteomes" id="UP000290288">
    <property type="component" value="Unassembled WGS sequence"/>
</dbReference>
<evidence type="ECO:0000256" key="3">
    <source>
        <dbReference type="ARBA" id="ARBA00022723"/>
    </source>
</evidence>
<dbReference type="AlphaFoldDB" id="A0A4Q2DXT5"/>
<keyword evidence="5 6" id="KW-0456">Lyase</keyword>
<gene>
    <name evidence="7" type="ORF">EST38_g1554</name>
</gene>
<dbReference type="SFLD" id="SFLDS00005">
    <property type="entry name" value="Isoprenoid_Synthase_Type_I"/>
    <property type="match status" value="1"/>
</dbReference>
<sequence length="347" mass="39549">MPPSTTQFTIPDLLSICPLKDSTNPWYKQAAAESRAWINSYNIFTDRKRAFFIQGSNELLCSHVYAYAGYEQLRTTCDFVNLLFVIDEISDDQSGAGARATGRTYVEAMKDPKWDDGSILATITHEFRERFVRLAGPNNLRRFIELCERYTECVAIEAELREEGEVLSLEEYMPLRRNNSAVLLCFSLVEYILGIDLPDDVYEDPDFSEAYLAACDFVCWSNDVYSYDMEQSKGHTGNNIVTVLMNERGLSLQEASDCVGKVCESQMQQYLNARSRLSSSGAPRDAVRYIEALGYWMVGNLVWSFETTRYFGADHLRVLESRVVYLRPRDRFLVEDGDSSDTASDSE</sequence>
<keyword evidence="8" id="KW-1185">Reference proteome</keyword>
<evidence type="ECO:0000256" key="4">
    <source>
        <dbReference type="ARBA" id="ARBA00022842"/>
    </source>
</evidence>
<dbReference type="InterPro" id="IPR008949">
    <property type="entry name" value="Isoprenoid_synthase_dom_sf"/>
</dbReference>
<dbReference type="GO" id="GO:0010333">
    <property type="term" value="F:terpene synthase activity"/>
    <property type="evidence" value="ECO:0007669"/>
    <property type="project" value="InterPro"/>
</dbReference>
<dbReference type="GO" id="GO:0046872">
    <property type="term" value="F:metal ion binding"/>
    <property type="evidence" value="ECO:0007669"/>
    <property type="project" value="UniProtKB-KW"/>
</dbReference>
<dbReference type="PANTHER" id="PTHR35201:SF4">
    <property type="entry name" value="BETA-PINACENE SYNTHASE-RELATED"/>
    <property type="match status" value="1"/>
</dbReference>
<evidence type="ECO:0000256" key="1">
    <source>
        <dbReference type="ARBA" id="ARBA00001946"/>
    </source>
</evidence>
<evidence type="ECO:0000256" key="5">
    <source>
        <dbReference type="ARBA" id="ARBA00023239"/>
    </source>
</evidence>
<dbReference type="STRING" id="2316362.A0A4Q2DXT5"/>
<dbReference type="Pfam" id="PF19086">
    <property type="entry name" value="Terpene_syn_C_2"/>
    <property type="match status" value="1"/>
</dbReference>
<comment type="similarity">
    <text evidence="2 6">Belongs to the terpene synthase family.</text>
</comment>
<reference evidence="7 8" key="1">
    <citation type="submission" date="2019-01" db="EMBL/GenBank/DDBJ databases">
        <title>Draft genome sequence of Psathyrella aberdarensis IHI B618.</title>
        <authorList>
            <person name="Buettner E."/>
            <person name="Kellner H."/>
        </authorList>
    </citation>
    <scope>NUCLEOTIDE SEQUENCE [LARGE SCALE GENOMIC DNA]</scope>
    <source>
        <strain evidence="7 8">IHI B618</strain>
    </source>
</reference>
<evidence type="ECO:0000256" key="6">
    <source>
        <dbReference type="RuleBase" id="RU366034"/>
    </source>
</evidence>
<dbReference type="OrthoDB" id="2861623at2759"/>
<dbReference type="GO" id="GO:0008299">
    <property type="term" value="P:isoprenoid biosynthetic process"/>
    <property type="evidence" value="ECO:0007669"/>
    <property type="project" value="UniProtKB-ARBA"/>
</dbReference>
<accession>A0A4Q2DXT5</accession>
<keyword evidence="3 6" id="KW-0479">Metal-binding</keyword>
<dbReference type="InterPro" id="IPR034686">
    <property type="entry name" value="Terpene_cyclase-like_2"/>
</dbReference>
<dbReference type="SFLD" id="SFLDG01020">
    <property type="entry name" value="Terpene_Cyclase_Like_2"/>
    <property type="match status" value="1"/>
</dbReference>
<organism evidence="7 8">
    <name type="scientific">Candolleomyces aberdarensis</name>
    <dbReference type="NCBI Taxonomy" id="2316362"/>
    <lineage>
        <taxon>Eukaryota</taxon>
        <taxon>Fungi</taxon>
        <taxon>Dikarya</taxon>
        <taxon>Basidiomycota</taxon>
        <taxon>Agaricomycotina</taxon>
        <taxon>Agaricomycetes</taxon>
        <taxon>Agaricomycetidae</taxon>
        <taxon>Agaricales</taxon>
        <taxon>Agaricineae</taxon>
        <taxon>Psathyrellaceae</taxon>
        <taxon>Candolleomyces</taxon>
    </lineage>
</organism>
<evidence type="ECO:0000313" key="8">
    <source>
        <dbReference type="Proteomes" id="UP000290288"/>
    </source>
</evidence>
<name>A0A4Q2DXT5_9AGAR</name>